<dbReference type="SUPFAM" id="SSF54427">
    <property type="entry name" value="NTF2-like"/>
    <property type="match status" value="1"/>
</dbReference>
<keyword evidence="2" id="KW-1185">Reference proteome</keyword>
<name>A0A6A6W6S7_9PEZI</name>
<proteinExistence type="predicted"/>
<dbReference type="EMBL" id="ML996572">
    <property type="protein sequence ID" value="KAF2758245.1"/>
    <property type="molecule type" value="Genomic_DNA"/>
</dbReference>
<dbReference type="PANTHER" id="PTHR39401:SF1">
    <property type="entry name" value="SNOAL-LIKE DOMAIN-CONTAINING PROTEIN"/>
    <property type="match status" value="1"/>
</dbReference>
<dbReference type="AlphaFoldDB" id="A0A6A6W6S7"/>
<evidence type="ECO:0000313" key="2">
    <source>
        <dbReference type="Proteomes" id="UP000799437"/>
    </source>
</evidence>
<dbReference type="PANTHER" id="PTHR39401">
    <property type="entry name" value="SNOAL-LIKE DOMAIN-CONTAINING PROTEIN"/>
    <property type="match status" value="1"/>
</dbReference>
<evidence type="ECO:0000313" key="1">
    <source>
        <dbReference type="EMBL" id="KAF2758245.1"/>
    </source>
</evidence>
<dbReference type="GeneID" id="54488089"/>
<reference evidence="1" key="1">
    <citation type="journal article" date="2020" name="Stud. Mycol.">
        <title>101 Dothideomycetes genomes: a test case for predicting lifestyles and emergence of pathogens.</title>
        <authorList>
            <person name="Haridas S."/>
            <person name="Albert R."/>
            <person name="Binder M."/>
            <person name="Bloem J."/>
            <person name="Labutti K."/>
            <person name="Salamov A."/>
            <person name="Andreopoulos B."/>
            <person name="Baker S."/>
            <person name="Barry K."/>
            <person name="Bills G."/>
            <person name="Bluhm B."/>
            <person name="Cannon C."/>
            <person name="Castanera R."/>
            <person name="Culley D."/>
            <person name="Daum C."/>
            <person name="Ezra D."/>
            <person name="Gonzalez J."/>
            <person name="Henrissat B."/>
            <person name="Kuo A."/>
            <person name="Liang C."/>
            <person name="Lipzen A."/>
            <person name="Lutzoni F."/>
            <person name="Magnuson J."/>
            <person name="Mondo S."/>
            <person name="Nolan M."/>
            <person name="Ohm R."/>
            <person name="Pangilinan J."/>
            <person name="Park H.-J."/>
            <person name="Ramirez L."/>
            <person name="Alfaro M."/>
            <person name="Sun H."/>
            <person name="Tritt A."/>
            <person name="Yoshinaga Y."/>
            <person name="Zwiers L.-H."/>
            <person name="Turgeon B."/>
            <person name="Goodwin S."/>
            <person name="Spatafora J."/>
            <person name="Crous P."/>
            <person name="Grigoriev I."/>
        </authorList>
    </citation>
    <scope>NUCLEOTIDE SEQUENCE</scope>
    <source>
        <strain evidence="1">CBS 121739</strain>
    </source>
</reference>
<organism evidence="1 2">
    <name type="scientific">Pseudovirgaria hyperparasitica</name>
    <dbReference type="NCBI Taxonomy" id="470096"/>
    <lineage>
        <taxon>Eukaryota</taxon>
        <taxon>Fungi</taxon>
        <taxon>Dikarya</taxon>
        <taxon>Ascomycota</taxon>
        <taxon>Pezizomycotina</taxon>
        <taxon>Dothideomycetes</taxon>
        <taxon>Dothideomycetes incertae sedis</taxon>
        <taxon>Acrospermales</taxon>
        <taxon>Acrospermaceae</taxon>
        <taxon>Pseudovirgaria</taxon>
    </lineage>
</organism>
<dbReference type="RefSeq" id="XP_033600696.1">
    <property type="nucleotide sequence ID" value="XM_033747035.1"/>
</dbReference>
<sequence>MSTYQSQYPDVPYDPLYKAFFEEFYQVSDNPSAHEEYAQYFVPDTPLVMGQKKCVGHQDIIALRHVMWSAVEQRRHSPLKVFPFGPNSNEFMLYGTVDYVMKTGESCSKDWAARAVLNKEDGKVRFSFYQVYLDTAPSPK</sequence>
<evidence type="ECO:0008006" key="3">
    <source>
        <dbReference type="Google" id="ProtNLM"/>
    </source>
</evidence>
<dbReference type="Proteomes" id="UP000799437">
    <property type="component" value="Unassembled WGS sequence"/>
</dbReference>
<dbReference type="InterPro" id="IPR032710">
    <property type="entry name" value="NTF2-like_dom_sf"/>
</dbReference>
<dbReference type="OrthoDB" id="3468019at2759"/>
<gene>
    <name evidence="1" type="ORF">EJ05DRAFT_500762</name>
</gene>
<protein>
    <recommendedName>
        <fullName evidence="3">SnoaL-like domain-containing protein</fullName>
    </recommendedName>
</protein>
<accession>A0A6A6W6S7</accession>